<feature type="region of interest" description="Disordered" evidence="4">
    <location>
        <begin position="642"/>
        <end position="694"/>
    </location>
</feature>
<feature type="compositionally biased region" description="Basic and acidic residues" evidence="4">
    <location>
        <begin position="331"/>
        <end position="341"/>
    </location>
</feature>
<dbReference type="InterPro" id="IPR047252">
    <property type="entry name" value="TP53BP1-like"/>
</dbReference>
<dbReference type="GO" id="GO:0045944">
    <property type="term" value="P:positive regulation of transcription by RNA polymerase II"/>
    <property type="evidence" value="ECO:0007669"/>
    <property type="project" value="TreeGrafter"/>
</dbReference>
<feature type="compositionally biased region" description="Polar residues" evidence="4">
    <location>
        <begin position="497"/>
        <end position="515"/>
    </location>
</feature>
<feature type="compositionally biased region" description="Basic and acidic residues" evidence="4">
    <location>
        <begin position="314"/>
        <end position="323"/>
    </location>
</feature>
<organism evidence="6 7">
    <name type="scientific">Trichoglossum hirsutum</name>
    <dbReference type="NCBI Taxonomy" id="265104"/>
    <lineage>
        <taxon>Eukaryota</taxon>
        <taxon>Fungi</taxon>
        <taxon>Dikarya</taxon>
        <taxon>Ascomycota</taxon>
        <taxon>Pezizomycotina</taxon>
        <taxon>Geoglossomycetes</taxon>
        <taxon>Geoglossales</taxon>
        <taxon>Geoglossaceae</taxon>
        <taxon>Trichoglossum</taxon>
    </lineage>
</organism>
<gene>
    <name evidence="6" type="ORF">GP486_000735</name>
</gene>
<evidence type="ECO:0000259" key="5">
    <source>
        <dbReference type="PROSITE" id="PS50172"/>
    </source>
</evidence>
<dbReference type="PANTHER" id="PTHR15321:SF3">
    <property type="entry name" value="TP53-BINDING PROTEIN 1"/>
    <property type="match status" value="1"/>
</dbReference>
<evidence type="ECO:0000256" key="2">
    <source>
        <dbReference type="ARBA" id="ARBA00022763"/>
    </source>
</evidence>
<feature type="compositionally biased region" description="Basic and acidic residues" evidence="4">
    <location>
        <begin position="773"/>
        <end position="784"/>
    </location>
</feature>
<accession>A0A9P8RTS4</accession>
<keyword evidence="2" id="KW-0227">DNA damage</keyword>
<dbReference type="PROSITE" id="PS50172">
    <property type="entry name" value="BRCT"/>
    <property type="match status" value="1"/>
</dbReference>
<feature type="region of interest" description="Disordered" evidence="4">
    <location>
        <begin position="554"/>
        <end position="607"/>
    </location>
</feature>
<feature type="compositionally biased region" description="Low complexity" evidence="4">
    <location>
        <begin position="556"/>
        <end position="568"/>
    </location>
</feature>
<dbReference type="GO" id="GO:0000077">
    <property type="term" value="P:DNA damage checkpoint signaling"/>
    <property type="evidence" value="ECO:0007669"/>
    <property type="project" value="TreeGrafter"/>
</dbReference>
<protein>
    <recommendedName>
        <fullName evidence="5">BRCT domain-containing protein</fullName>
    </recommendedName>
</protein>
<feature type="compositionally biased region" description="Basic and acidic residues" evidence="4">
    <location>
        <begin position="428"/>
        <end position="441"/>
    </location>
</feature>
<dbReference type="Gene3D" id="2.30.30.140">
    <property type="match status" value="1"/>
</dbReference>
<dbReference type="GO" id="GO:0042393">
    <property type="term" value="F:histone binding"/>
    <property type="evidence" value="ECO:0007669"/>
    <property type="project" value="TreeGrafter"/>
</dbReference>
<evidence type="ECO:0000313" key="6">
    <source>
        <dbReference type="EMBL" id="KAH0565878.1"/>
    </source>
</evidence>
<reference evidence="6" key="1">
    <citation type="submission" date="2021-03" db="EMBL/GenBank/DDBJ databases">
        <title>Comparative genomics and phylogenomic investigation of the class Geoglossomycetes provide insights into ecological specialization and systematics.</title>
        <authorList>
            <person name="Melie T."/>
            <person name="Pirro S."/>
            <person name="Miller A.N."/>
            <person name="Quandt A."/>
        </authorList>
    </citation>
    <scope>NUCLEOTIDE SEQUENCE</scope>
    <source>
        <strain evidence="6">CAQ_001_2017</strain>
    </source>
</reference>
<dbReference type="Pfam" id="PF18115">
    <property type="entry name" value="Tudor_3"/>
    <property type="match status" value="1"/>
</dbReference>
<dbReference type="InterPro" id="IPR036420">
    <property type="entry name" value="BRCT_dom_sf"/>
</dbReference>
<feature type="region of interest" description="Disordered" evidence="4">
    <location>
        <begin position="739"/>
        <end position="862"/>
    </location>
</feature>
<feature type="region of interest" description="Disordered" evidence="4">
    <location>
        <begin position="1038"/>
        <end position="1063"/>
    </location>
</feature>
<dbReference type="EMBL" id="JAGHQM010000053">
    <property type="protein sequence ID" value="KAH0565878.1"/>
    <property type="molecule type" value="Genomic_DNA"/>
</dbReference>
<feature type="region of interest" description="Disordered" evidence="4">
    <location>
        <begin position="387"/>
        <end position="462"/>
    </location>
</feature>
<dbReference type="SUPFAM" id="SSF52113">
    <property type="entry name" value="BRCT domain"/>
    <property type="match status" value="1"/>
</dbReference>
<feature type="compositionally biased region" description="Polar residues" evidence="4">
    <location>
        <begin position="593"/>
        <end position="603"/>
    </location>
</feature>
<feature type="region of interest" description="Disordered" evidence="4">
    <location>
        <begin position="704"/>
        <end position="723"/>
    </location>
</feature>
<feature type="compositionally biased region" description="Basic and acidic residues" evidence="4">
    <location>
        <begin position="842"/>
        <end position="857"/>
    </location>
</feature>
<evidence type="ECO:0000256" key="3">
    <source>
        <dbReference type="ARBA" id="ARBA00023242"/>
    </source>
</evidence>
<feature type="compositionally biased region" description="Basic and acidic residues" evidence="4">
    <location>
        <begin position="111"/>
        <end position="127"/>
    </location>
</feature>
<feature type="compositionally biased region" description="Acidic residues" evidence="4">
    <location>
        <begin position="151"/>
        <end position="160"/>
    </location>
</feature>
<keyword evidence="7" id="KW-1185">Reference proteome</keyword>
<feature type="compositionally biased region" description="Basic and acidic residues" evidence="4">
    <location>
        <begin position="359"/>
        <end position="369"/>
    </location>
</feature>
<feature type="domain" description="BRCT" evidence="5">
    <location>
        <begin position="1169"/>
        <end position="1286"/>
    </location>
</feature>
<proteinExistence type="predicted"/>
<dbReference type="PANTHER" id="PTHR15321">
    <property type="entry name" value="TUMOR SUPPRESSOR P53-BINDING PROTEIN 1"/>
    <property type="match status" value="1"/>
</dbReference>
<dbReference type="InterPro" id="IPR047249">
    <property type="entry name" value="BRCT_p53bp1-like_rpt1"/>
</dbReference>
<dbReference type="InterPro" id="IPR041297">
    <property type="entry name" value="Crb2_Tudor"/>
</dbReference>
<feature type="compositionally biased region" description="Polar residues" evidence="4">
    <location>
        <begin position="739"/>
        <end position="769"/>
    </location>
</feature>
<dbReference type="CDD" id="cd17745">
    <property type="entry name" value="BRCT_p53bp1_rpt1"/>
    <property type="match status" value="1"/>
</dbReference>
<feature type="region of interest" description="Disordered" evidence="4">
    <location>
        <begin position="497"/>
        <end position="521"/>
    </location>
</feature>
<dbReference type="InterPro" id="IPR001357">
    <property type="entry name" value="BRCT_dom"/>
</dbReference>
<comment type="caution">
    <text evidence="6">The sequence shown here is derived from an EMBL/GenBank/DDBJ whole genome shotgun (WGS) entry which is preliminary data.</text>
</comment>
<feature type="region of interest" description="Disordered" evidence="4">
    <location>
        <begin position="19"/>
        <end position="127"/>
    </location>
</feature>
<keyword evidence="3" id="KW-0539">Nucleus</keyword>
<feature type="compositionally biased region" description="Basic and acidic residues" evidence="4">
    <location>
        <begin position="44"/>
        <end position="62"/>
    </location>
</feature>
<feature type="region of interest" description="Disordered" evidence="4">
    <location>
        <begin position="892"/>
        <end position="958"/>
    </location>
</feature>
<feature type="compositionally biased region" description="Polar residues" evidence="4">
    <location>
        <begin position="27"/>
        <end position="38"/>
    </location>
</feature>
<dbReference type="Proteomes" id="UP000750711">
    <property type="component" value="Unassembled WGS sequence"/>
</dbReference>
<name>A0A9P8RTS4_9PEZI</name>
<feature type="compositionally biased region" description="Polar residues" evidence="4">
    <location>
        <begin position="391"/>
        <end position="404"/>
    </location>
</feature>
<evidence type="ECO:0000256" key="1">
    <source>
        <dbReference type="ARBA" id="ARBA00004123"/>
    </source>
</evidence>
<evidence type="ECO:0000256" key="4">
    <source>
        <dbReference type="SAM" id="MobiDB-lite"/>
    </source>
</evidence>
<feature type="region of interest" description="Disordered" evidence="4">
    <location>
        <begin position="287"/>
        <end position="371"/>
    </location>
</feature>
<dbReference type="Gene3D" id="3.40.50.10190">
    <property type="entry name" value="BRCT domain"/>
    <property type="match status" value="1"/>
</dbReference>
<evidence type="ECO:0000313" key="7">
    <source>
        <dbReference type="Proteomes" id="UP000750711"/>
    </source>
</evidence>
<feature type="compositionally biased region" description="Polar residues" evidence="4">
    <location>
        <begin position="83"/>
        <end position="96"/>
    </location>
</feature>
<sequence>MEKQASLDIQALQQLILGPIPGPSRVAGQTNVDTTSDSGYALDDPERIACTTDRRHDHDDAQARAQLSPTLRLPTAAKEELRVQSQLPLKKMSTQGSEEKTQEIGEEELAELSKKLQEDHAQRSSRIDVVESGHIDLLKSFEQSYVDRYDEDEDIDDDSGGESQVRAEVFPETKRFQQPATPATDRKKQIRIADFTTPRLPANPLAQHGTGSPGIIPMSQAFKFTQPSSPHRKAISSDLAYELPSPAVFNAFRSPILPVSSSPTSPAAMTANMAFNEPGSTGVAVKRSEKQNARRALRSPPANNQIDEDSSDDCFDRSAEERMFRRKRAKQKIEEETRKQFEMVTAPSREAMNTKGKKREREKAQDKGVKTKTYAIPLISDDITRADAVSDGNTTEGESGNNMTARKENGDAVDAGRNVQAHIATSRAELDTKKDTTDRENLSPFRQRQPLRQGYQGDEHTSVPYPEQLLSVKDNANADKLQGTSSGAVARVVEVENSQPSLSQVRPGETQHTNISALPSLPSSLGSGFLVSRSQDDEVPLSSRVNRVFADGYNEQSSYLPQPPSSLSIRDGSSPLGGQPRSQEFPSVCGKASTCSQDQTAYGTRQGPEIRRAIIERSSPPPFIVSKVVECGDPALGTTMIGNGKPIEDSGSPQQSASVARLENPDIGEIRTPVNAKPRFSASETTIPETSPAIGRVSCLPLNEHLNRTPQPSPIPHTKDGKKWSQDITVGRQYMNQSSGSNIFETAPSHLSSLSTSQNYQSRTSSRQGASVKDSETRNPRDLISDQTRPKSVNQDVNLITDNSRNVENDFPLPAPANKRRKGVGGCIIPETGIEPLSPVTADKEAEPSESRDERSPSDTGHIKVLNSAVTVDKGKRKPLIQAEKVHTLSKGLEELAEPNPGAGAASLKTREINSGPPISKAIVPRAKAPRPGPPRSLHADKSPLQNPSVAKPNPDSEVIEPNRVLALFKDGNMSYYPATCRFVIGIDNPRLKVCFDDGTEDLLEPQNVRRFDLRLGDVVKVDLDNMRTKNYVVCGFQDPKDTNVPPASPRRNRGDPKDYPSTDVWGHSTVLLQQKQRDSFPSEASSLSGEEISAPISSVYIVKSMWHKFNDRVYTHISDFFRPSSRGQTPGGLYSNSNPITPTRARRMTPSVLGQADNSESLGATLKPTRGIFTGMAFAVTYLSEEAEKEQIVKGIVGNGGKVLHDGFEELFQTDWFTVASGDHHSFRLKRSAEKYSFACVIANNYSRKPKFIGALALGLPCLHGRWIKDCTKKNEVVDWDPYLLPAGESNYLGGSARSRVLQHYSPLTAQLPNTIASRPKPLESQSVILIMGNGKAEDRRKVFLFLIFALGASKVSKVSNFEAARRLLADAESNAESWDWICVDDGHVKDARRVLHGKAVPPRRKRKRSATEGEGAECGIRFPKVKIMSDEYVMQTVVMGKLMPE</sequence>
<feature type="compositionally biased region" description="Polar residues" evidence="4">
    <location>
        <begin position="785"/>
        <end position="806"/>
    </location>
</feature>
<feature type="region of interest" description="Disordered" evidence="4">
    <location>
        <begin position="151"/>
        <end position="218"/>
    </location>
</feature>
<comment type="subcellular location">
    <subcellularLocation>
        <location evidence="1">Nucleus</location>
    </subcellularLocation>
</comment>
<dbReference type="GO" id="GO:0005634">
    <property type="term" value="C:nucleus"/>
    <property type="evidence" value="ECO:0007669"/>
    <property type="project" value="UniProtKB-SubCell"/>
</dbReference>